<dbReference type="SUPFAM" id="SSF89807">
    <property type="entry name" value="Dodecin-like"/>
    <property type="match status" value="1"/>
</dbReference>
<dbReference type="EMBL" id="JAPOHD010000026">
    <property type="protein sequence ID" value="MCY1721027.1"/>
    <property type="molecule type" value="Genomic_DNA"/>
</dbReference>
<accession>A0A9X3F746</accession>
<dbReference type="AlphaFoldDB" id="A0A9X3F746"/>
<dbReference type="Gene3D" id="3.30.1660.10">
    <property type="entry name" value="Flavin-binding protein dodecin"/>
    <property type="match status" value="1"/>
</dbReference>
<keyword evidence="2" id="KW-1185">Reference proteome</keyword>
<dbReference type="PANTHER" id="PTHR39324">
    <property type="entry name" value="CALCIUM DODECIN"/>
    <property type="match status" value="1"/>
</dbReference>
<sequence>MPNSVYKIIELVGSSPESWEKAAQNAINLASKSLRDLRIAEVCMMDMHINEGKIETYRVKLKVSFKYEG</sequence>
<evidence type="ECO:0000313" key="2">
    <source>
        <dbReference type="Proteomes" id="UP001145087"/>
    </source>
</evidence>
<reference evidence="1" key="1">
    <citation type="submission" date="2022-11" db="EMBL/GenBank/DDBJ databases">
        <title>Marilongibacter aestuarii gen. nov., sp. nov., isolated from tidal flat sediment.</title>
        <authorList>
            <person name="Jiayan W."/>
        </authorList>
    </citation>
    <scope>NUCLEOTIDE SEQUENCE</scope>
    <source>
        <strain evidence="1">Z1-6</strain>
    </source>
</reference>
<evidence type="ECO:0000313" key="1">
    <source>
        <dbReference type="EMBL" id="MCY1721027.1"/>
    </source>
</evidence>
<dbReference type="InterPro" id="IPR036694">
    <property type="entry name" value="Dodecin-like_sf"/>
</dbReference>
<dbReference type="InterPro" id="IPR025543">
    <property type="entry name" value="Dodecin-like"/>
</dbReference>
<name>A0A9X3F746_9BACT</name>
<dbReference type="Pfam" id="PF07311">
    <property type="entry name" value="Dodecin"/>
    <property type="match status" value="1"/>
</dbReference>
<dbReference type="PANTHER" id="PTHR39324:SF1">
    <property type="entry name" value="CALCIUM DODECIN"/>
    <property type="match status" value="1"/>
</dbReference>
<organism evidence="1 2">
    <name type="scientific">Draconibacterium aestuarii</name>
    <dbReference type="NCBI Taxonomy" id="2998507"/>
    <lineage>
        <taxon>Bacteria</taxon>
        <taxon>Pseudomonadati</taxon>
        <taxon>Bacteroidota</taxon>
        <taxon>Bacteroidia</taxon>
        <taxon>Marinilabiliales</taxon>
        <taxon>Prolixibacteraceae</taxon>
        <taxon>Draconibacterium</taxon>
    </lineage>
</organism>
<protein>
    <submittedName>
        <fullName evidence="1">Dodecin family protein</fullName>
    </submittedName>
</protein>
<dbReference type="InterPro" id="IPR009923">
    <property type="entry name" value="Dodecin"/>
</dbReference>
<dbReference type="RefSeq" id="WP_343333361.1">
    <property type="nucleotide sequence ID" value="NZ_JAPOHD010000026.1"/>
</dbReference>
<comment type="caution">
    <text evidence="1">The sequence shown here is derived from an EMBL/GenBank/DDBJ whole genome shotgun (WGS) entry which is preliminary data.</text>
</comment>
<proteinExistence type="predicted"/>
<dbReference type="Proteomes" id="UP001145087">
    <property type="component" value="Unassembled WGS sequence"/>
</dbReference>
<gene>
    <name evidence="1" type="ORF">OU798_11785</name>
</gene>